<sequence>MHQILLVFFNIFQLLPSRTSRWIDSELLRDMDKISIQIYTLRDETMFNFQQRSCCVFELKCPQGQGGANFFIMNFVLNWHVTFNESGTQTRSLWIPCS</sequence>
<evidence type="ECO:0000313" key="3">
    <source>
        <dbReference type="Proteomes" id="UP000807504"/>
    </source>
</evidence>
<name>A0A8T0G250_ARGBR</name>
<dbReference type="AlphaFoldDB" id="A0A8T0G250"/>
<evidence type="ECO:0000313" key="2">
    <source>
        <dbReference type="EMBL" id="KAF8795909.1"/>
    </source>
</evidence>
<proteinExistence type="predicted"/>
<protein>
    <recommendedName>
        <fullName evidence="4">Secreted protein</fullName>
    </recommendedName>
</protein>
<reference evidence="2" key="2">
    <citation type="submission" date="2020-06" db="EMBL/GenBank/DDBJ databases">
        <authorList>
            <person name="Sheffer M."/>
        </authorList>
    </citation>
    <scope>NUCLEOTIDE SEQUENCE</scope>
</reference>
<organism evidence="2 3">
    <name type="scientific">Argiope bruennichi</name>
    <name type="common">Wasp spider</name>
    <name type="synonym">Aranea bruennichi</name>
    <dbReference type="NCBI Taxonomy" id="94029"/>
    <lineage>
        <taxon>Eukaryota</taxon>
        <taxon>Metazoa</taxon>
        <taxon>Ecdysozoa</taxon>
        <taxon>Arthropoda</taxon>
        <taxon>Chelicerata</taxon>
        <taxon>Arachnida</taxon>
        <taxon>Araneae</taxon>
        <taxon>Araneomorphae</taxon>
        <taxon>Entelegynae</taxon>
        <taxon>Araneoidea</taxon>
        <taxon>Araneidae</taxon>
        <taxon>Argiope</taxon>
    </lineage>
</organism>
<keyword evidence="3" id="KW-1185">Reference proteome</keyword>
<reference evidence="2" key="1">
    <citation type="journal article" date="2020" name="bioRxiv">
        <title>Chromosome-level reference genome of the European wasp spider Argiope bruennichi: a resource for studies on range expansion and evolutionary adaptation.</title>
        <authorList>
            <person name="Sheffer M.M."/>
            <person name="Hoppe A."/>
            <person name="Krehenwinkel H."/>
            <person name="Uhl G."/>
            <person name="Kuss A.W."/>
            <person name="Jensen L."/>
            <person name="Jensen C."/>
            <person name="Gillespie R.G."/>
            <person name="Hoff K.J."/>
            <person name="Prost S."/>
        </authorList>
    </citation>
    <scope>NUCLEOTIDE SEQUENCE</scope>
</reference>
<feature type="signal peptide" evidence="1">
    <location>
        <begin position="1"/>
        <end position="20"/>
    </location>
</feature>
<feature type="chain" id="PRO_5035904428" description="Secreted protein" evidence="1">
    <location>
        <begin position="21"/>
        <end position="98"/>
    </location>
</feature>
<keyword evidence="1" id="KW-0732">Signal</keyword>
<comment type="caution">
    <text evidence="2">The sequence shown here is derived from an EMBL/GenBank/DDBJ whole genome shotgun (WGS) entry which is preliminary data.</text>
</comment>
<dbReference type="EMBL" id="JABXBU010000001">
    <property type="protein sequence ID" value="KAF8795909.1"/>
    <property type="molecule type" value="Genomic_DNA"/>
</dbReference>
<gene>
    <name evidence="2" type="ORF">HNY73_000356</name>
</gene>
<evidence type="ECO:0000256" key="1">
    <source>
        <dbReference type="SAM" id="SignalP"/>
    </source>
</evidence>
<accession>A0A8T0G250</accession>
<dbReference type="Proteomes" id="UP000807504">
    <property type="component" value="Unassembled WGS sequence"/>
</dbReference>
<evidence type="ECO:0008006" key="4">
    <source>
        <dbReference type="Google" id="ProtNLM"/>
    </source>
</evidence>